<feature type="non-terminal residue" evidence="1">
    <location>
        <position position="39"/>
    </location>
</feature>
<proteinExistence type="predicted"/>
<evidence type="ECO:0000313" key="1">
    <source>
        <dbReference type="EMBL" id="SVC37974.1"/>
    </source>
</evidence>
<gene>
    <name evidence="1" type="ORF">METZ01_LOCUS290828</name>
</gene>
<reference evidence="1" key="1">
    <citation type="submission" date="2018-05" db="EMBL/GenBank/DDBJ databases">
        <authorList>
            <person name="Lanie J.A."/>
            <person name="Ng W.-L."/>
            <person name="Kazmierczak K.M."/>
            <person name="Andrzejewski T.M."/>
            <person name="Davidsen T.M."/>
            <person name="Wayne K.J."/>
            <person name="Tettelin H."/>
            <person name="Glass J.I."/>
            <person name="Rusch D."/>
            <person name="Podicherti R."/>
            <person name="Tsui H.-C.T."/>
            <person name="Winkler M.E."/>
        </authorList>
    </citation>
    <scope>NUCLEOTIDE SEQUENCE</scope>
</reference>
<dbReference type="AlphaFoldDB" id="A0A382LMD0"/>
<name>A0A382LMD0_9ZZZZ</name>
<protein>
    <submittedName>
        <fullName evidence="1">Uncharacterized protein</fullName>
    </submittedName>
</protein>
<accession>A0A382LMD0</accession>
<dbReference type="EMBL" id="UINC01088066">
    <property type="protein sequence ID" value="SVC37974.1"/>
    <property type="molecule type" value="Genomic_DNA"/>
</dbReference>
<organism evidence="1">
    <name type="scientific">marine metagenome</name>
    <dbReference type="NCBI Taxonomy" id="408172"/>
    <lineage>
        <taxon>unclassified sequences</taxon>
        <taxon>metagenomes</taxon>
        <taxon>ecological metagenomes</taxon>
    </lineage>
</organism>
<sequence length="39" mass="4707">MIHICWIQARNMNLGTQSPRTNKKLLFYFYKPQVLSSFM</sequence>